<reference evidence="3" key="2">
    <citation type="submission" date="2025-09" db="UniProtKB">
        <authorList>
            <consortium name="Ensembl"/>
        </authorList>
    </citation>
    <scope>IDENTIFICATION</scope>
</reference>
<dbReference type="PROSITE" id="PS51340">
    <property type="entry name" value="MOSC"/>
    <property type="match status" value="1"/>
</dbReference>
<dbReference type="GO" id="GO:0043546">
    <property type="term" value="F:molybdopterin cofactor binding"/>
    <property type="evidence" value="ECO:0007669"/>
    <property type="project" value="TreeGrafter"/>
</dbReference>
<dbReference type="Pfam" id="PF03473">
    <property type="entry name" value="MOSC"/>
    <property type="match status" value="1"/>
</dbReference>
<dbReference type="InterPro" id="IPR005302">
    <property type="entry name" value="MoCF_Sase_C"/>
</dbReference>
<evidence type="ECO:0000259" key="2">
    <source>
        <dbReference type="PROSITE" id="PS51340"/>
    </source>
</evidence>
<dbReference type="GO" id="GO:0030170">
    <property type="term" value="F:pyridoxal phosphate binding"/>
    <property type="evidence" value="ECO:0007669"/>
    <property type="project" value="InterPro"/>
</dbReference>
<keyword evidence="1" id="KW-1133">Transmembrane helix</keyword>
<dbReference type="AlphaFoldDB" id="A0A8C4Q8P5"/>
<dbReference type="SUPFAM" id="SSF141673">
    <property type="entry name" value="MOSC N-terminal domain-like"/>
    <property type="match status" value="1"/>
</dbReference>
<accession>A0A8C4Q8P5</accession>
<dbReference type="PANTHER" id="PTHR14237">
    <property type="entry name" value="MOLYBDOPTERIN COFACTOR SULFURASE MOSC"/>
    <property type="match status" value="1"/>
</dbReference>
<dbReference type="InterPro" id="IPR011037">
    <property type="entry name" value="Pyrv_Knase-like_insert_dom_sf"/>
</dbReference>
<evidence type="ECO:0000313" key="3">
    <source>
        <dbReference type="Ensembl" id="ENSEBUP00000011761.1"/>
    </source>
</evidence>
<keyword evidence="1" id="KW-0812">Transmembrane</keyword>
<keyword evidence="1" id="KW-0472">Membrane</keyword>
<organism evidence="3 4">
    <name type="scientific">Eptatretus burgeri</name>
    <name type="common">Inshore hagfish</name>
    <dbReference type="NCBI Taxonomy" id="7764"/>
    <lineage>
        <taxon>Eukaryota</taxon>
        <taxon>Metazoa</taxon>
        <taxon>Chordata</taxon>
        <taxon>Craniata</taxon>
        <taxon>Vertebrata</taxon>
        <taxon>Cyclostomata</taxon>
        <taxon>Myxini</taxon>
        <taxon>Myxiniformes</taxon>
        <taxon>Myxinidae</taxon>
        <taxon>Eptatretinae</taxon>
        <taxon>Eptatretus</taxon>
    </lineage>
</organism>
<proteinExistence type="predicted"/>
<dbReference type="GO" id="GO:0005743">
    <property type="term" value="C:mitochondrial inner membrane"/>
    <property type="evidence" value="ECO:0007669"/>
    <property type="project" value="TreeGrafter"/>
</dbReference>
<sequence>MAPWPLLIPAGRGTAAVAIGLLSAIAIAAFMYRNLSARRRRLVGYVSHLFVYPLKSGRRLELYEARCLPTGMEFQQLKDRHWLITTEDGAVLTARKEPRLVLVSCSNPSNGFISLSAPGMADLKVPIQLPNKCSTRHFRLFEMDMEGKDCGEETSVWFTSFLQSTIPYRLLQYDENLATRPVHKMKFHGISHVPCTKADKVEFSDLGPYMLMTEASLEDLNSRLQKQVSIHNFRPNILVRGCTQTPYAEDSWKSLEIGNVKFRFLTQCTRCIFTTIDAETGVKDGHEPLDTLRSYRQYKPSLRKVFGSSPCLGTYLAIDNTGNIQHYSQLCQFETIPTRAVLLQTWTTPHTTSIVHWDHTLYRALVLPKQSPWLLGTILDRGGGGGGGGGGG</sequence>
<keyword evidence="4" id="KW-1185">Reference proteome</keyword>
<dbReference type="GO" id="GO:0042126">
    <property type="term" value="P:nitrate metabolic process"/>
    <property type="evidence" value="ECO:0007669"/>
    <property type="project" value="TreeGrafter"/>
</dbReference>
<dbReference type="Pfam" id="PF03476">
    <property type="entry name" value="MOSC_N"/>
    <property type="match status" value="1"/>
</dbReference>
<dbReference type="InterPro" id="IPR005303">
    <property type="entry name" value="MOCOS_middle"/>
</dbReference>
<dbReference type="GO" id="GO:0030151">
    <property type="term" value="F:molybdenum ion binding"/>
    <property type="evidence" value="ECO:0007669"/>
    <property type="project" value="InterPro"/>
</dbReference>
<evidence type="ECO:0000256" key="1">
    <source>
        <dbReference type="SAM" id="Phobius"/>
    </source>
</evidence>
<dbReference type="GO" id="GO:0008940">
    <property type="term" value="F:nitrate reductase activity"/>
    <property type="evidence" value="ECO:0007669"/>
    <property type="project" value="TreeGrafter"/>
</dbReference>
<dbReference type="Proteomes" id="UP000694388">
    <property type="component" value="Unplaced"/>
</dbReference>
<dbReference type="SUPFAM" id="SSF50800">
    <property type="entry name" value="PK beta-barrel domain-like"/>
    <property type="match status" value="1"/>
</dbReference>
<dbReference type="GeneTree" id="ENSGT00940000165578"/>
<dbReference type="PANTHER" id="PTHR14237:SF19">
    <property type="entry name" value="MITOCHONDRIAL AMIDOXIME REDUCING COMPONENT 1"/>
    <property type="match status" value="1"/>
</dbReference>
<feature type="transmembrane region" description="Helical" evidence="1">
    <location>
        <begin position="12"/>
        <end position="32"/>
    </location>
</feature>
<name>A0A8C4Q8P5_EPTBU</name>
<dbReference type="Ensembl" id="ENSEBUT00000012336.1">
    <property type="protein sequence ID" value="ENSEBUP00000011761.1"/>
    <property type="gene ID" value="ENSEBUG00000007519.1"/>
</dbReference>
<protein>
    <submittedName>
        <fullName evidence="3">Mitochondrial amidoxime reducing component 1</fullName>
    </submittedName>
</protein>
<evidence type="ECO:0000313" key="4">
    <source>
        <dbReference type="Proteomes" id="UP000694388"/>
    </source>
</evidence>
<feature type="domain" description="MOSC" evidence="2">
    <location>
        <begin position="163"/>
        <end position="333"/>
    </location>
</feature>
<reference evidence="3" key="1">
    <citation type="submission" date="2025-08" db="UniProtKB">
        <authorList>
            <consortium name="Ensembl"/>
        </authorList>
    </citation>
    <scope>IDENTIFICATION</scope>
</reference>